<dbReference type="InterPro" id="IPR049174">
    <property type="entry name" value="Beta-AFase-like"/>
</dbReference>
<dbReference type="GO" id="GO:0005975">
    <property type="term" value="P:carbohydrate metabolic process"/>
    <property type="evidence" value="ECO:0007669"/>
    <property type="project" value="InterPro"/>
</dbReference>
<feature type="domain" description="Non-reducing end beta-L-arabinofuranosidase-like GH127 C-terminal" evidence="3">
    <location>
        <begin position="559"/>
        <end position="672"/>
    </location>
</feature>
<dbReference type="SUPFAM" id="SSF48208">
    <property type="entry name" value="Six-hairpin glycosidases"/>
    <property type="match status" value="1"/>
</dbReference>
<dbReference type="Proteomes" id="UP001145087">
    <property type="component" value="Unassembled WGS sequence"/>
</dbReference>
<dbReference type="InterPro" id="IPR049046">
    <property type="entry name" value="Beta-AFase-like_GH127_middle"/>
</dbReference>
<reference evidence="4" key="1">
    <citation type="submission" date="2022-11" db="EMBL/GenBank/DDBJ databases">
        <title>Marilongibacter aestuarii gen. nov., sp. nov., isolated from tidal flat sediment.</title>
        <authorList>
            <person name="Jiayan W."/>
        </authorList>
    </citation>
    <scope>NUCLEOTIDE SEQUENCE</scope>
    <source>
        <strain evidence="4">Z1-6</strain>
    </source>
</reference>
<proteinExistence type="predicted"/>
<dbReference type="RefSeq" id="WP_343334381.1">
    <property type="nucleotide sequence ID" value="NZ_JAPOHD010000030.1"/>
</dbReference>
<comment type="caution">
    <text evidence="4">The sequence shown here is derived from an EMBL/GenBank/DDBJ whole genome shotgun (WGS) entry which is preliminary data.</text>
</comment>
<feature type="domain" description="Non-reducing end beta-L-arabinofuranosidase-like GH127 middle" evidence="2">
    <location>
        <begin position="461"/>
        <end position="555"/>
    </location>
</feature>
<evidence type="ECO:0000259" key="2">
    <source>
        <dbReference type="Pfam" id="PF20736"/>
    </source>
</evidence>
<dbReference type="Pfam" id="PF20737">
    <property type="entry name" value="Glyco_hydro127C"/>
    <property type="match status" value="1"/>
</dbReference>
<evidence type="ECO:0000313" key="4">
    <source>
        <dbReference type="EMBL" id="MCY1722051.1"/>
    </source>
</evidence>
<protein>
    <submittedName>
        <fullName evidence="4">Glycoside hydrolase family 127 protein</fullName>
    </submittedName>
</protein>
<dbReference type="Pfam" id="PF07944">
    <property type="entry name" value="Beta-AFase-like_GH127_cat"/>
    <property type="match status" value="1"/>
</dbReference>
<organism evidence="4 5">
    <name type="scientific">Draconibacterium aestuarii</name>
    <dbReference type="NCBI Taxonomy" id="2998507"/>
    <lineage>
        <taxon>Bacteria</taxon>
        <taxon>Pseudomonadati</taxon>
        <taxon>Bacteroidota</taxon>
        <taxon>Bacteroidia</taxon>
        <taxon>Marinilabiliales</taxon>
        <taxon>Prolixibacteraceae</taxon>
        <taxon>Draconibacterium</taxon>
    </lineage>
</organism>
<dbReference type="PANTHER" id="PTHR43465:SF1">
    <property type="entry name" value="NON-REDUCING END BETA-L-ARABINOFURANOSIDASE"/>
    <property type="match status" value="1"/>
</dbReference>
<dbReference type="AlphaFoldDB" id="A0A9X3FB78"/>
<dbReference type="EMBL" id="JAPOHD010000030">
    <property type="protein sequence ID" value="MCY1722051.1"/>
    <property type="molecule type" value="Genomic_DNA"/>
</dbReference>
<evidence type="ECO:0000313" key="5">
    <source>
        <dbReference type="Proteomes" id="UP001145087"/>
    </source>
</evidence>
<evidence type="ECO:0000259" key="1">
    <source>
        <dbReference type="Pfam" id="PF07944"/>
    </source>
</evidence>
<feature type="domain" description="Non-reducing end beta-L-arabinofuranosidase-like GH127 catalytic" evidence="1">
    <location>
        <begin position="44"/>
        <end position="451"/>
    </location>
</feature>
<dbReference type="InterPro" id="IPR008928">
    <property type="entry name" value="6-hairpin_glycosidase_sf"/>
</dbReference>
<sequence>MKMRFLTIIIGFTLFAGVLSAQEKGLTNNSKSPFIKLKSVNIGDVNWTSGFWAERFEVCKTSMVPHMMGCYLDEDVSHAFKNFEIAAGLDEGEHVGPPFHDGDFYKMLEAEVMVYAQSKDKKLEEQIDDIIQVIGKAQREDGYIHTPTSIKEMHNPDQKHEFNERLDFETYNMGHLMTAACIYYRISGKTELLDIAKKATDFLYLFFKTATAELARNAICPSHYMGVTEMYRTTGDPKYLELARSLVEIRSMVEDGTDHNQDRIPFKQQTKAVGHAVRANYLYAGVADVYAETGDDSLLIAMEKIWQDLTQTKMYITGACGALYDGVSPNGTTYDQPSIQQVHQAYGSDYELPNITAHNESCANIGNLLWNWRMLQITGDAAYADVMETIMYNSLLAGVSLDGKGYFYANPLCVADEISHNLRWSKHREEYISYCNCCPPNTIRTIAEVQEYFYSKANDGLYINFYGSNELNTQLNGKKVKLEQETNYPWNGTIMITIDDFPAEKNLYLRIPEWAKTSEIKINGELLSSKITRGTYLKLSHHWKKGDKVEIDFDMPASLIEANPLVEETRNQVAVKRGPVVYCLESPDVPQNSRIFEYKIPSSASLTPVKTKLSDSNIVALEGTFLKENESSWKNTLYREIPDSKPETATIQLIPYFAWDNRGKSEMTVWIPLCR</sequence>
<keyword evidence="5" id="KW-1185">Reference proteome</keyword>
<dbReference type="Gene3D" id="1.50.10.20">
    <property type="match status" value="1"/>
</dbReference>
<dbReference type="Pfam" id="PF20736">
    <property type="entry name" value="Glyco_hydro127M"/>
    <property type="match status" value="1"/>
</dbReference>
<dbReference type="InterPro" id="IPR012878">
    <property type="entry name" value="Beta-AFase-like_GH127_cat"/>
</dbReference>
<name>A0A9X3FB78_9BACT</name>
<dbReference type="PANTHER" id="PTHR43465">
    <property type="entry name" value="DUF1680 DOMAIN PROTEIN (AFU_ORTHOLOGUE AFUA_1G08910)"/>
    <property type="match status" value="1"/>
</dbReference>
<dbReference type="GO" id="GO:0016787">
    <property type="term" value="F:hydrolase activity"/>
    <property type="evidence" value="ECO:0007669"/>
    <property type="project" value="UniProtKB-KW"/>
</dbReference>
<accession>A0A9X3FB78</accession>
<gene>
    <name evidence="4" type="ORF">OU798_16975</name>
</gene>
<dbReference type="InterPro" id="IPR049049">
    <property type="entry name" value="Beta-AFase-like_GH127_C"/>
</dbReference>
<keyword evidence="4" id="KW-0378">Hydrolase</keyword>
<evidence type="ECO:0000259" key="3">
    <source>
        <dbReference type="Pfam" id="PF20737"/>
    </source>
</evidence>